<dbReference type="KEGG" id="atq:GH723_17850"/>
<feature type="transmembrane region" description="Helical" evidence="5">
    <location>
        <begin position="55"/>
        <end position="73"/>
    </location>
</feature>
<protein>
    <submittedName>
        <fullName evidence="7">Matrixin family metalloprotease</fullName>
    </submittedName>
</protein>
<evidence type="ECO:0000256" key="1">
    <source>
        <dbReference type="ARBA" id="ARBA00022670"/>
    </source>
</evidence>
<evidence type="ECO:0000259" key="6">
    <source>
        <dbReference type="Pfam" id="PF00413"/>
    </source>
</evidence>
<gene>
    <name evidence="7" type="ORF">GH723_17850</name>
</gene>
<evidence type="ECO:0000256" key="3">
    <source>
        <dbReference type="ARBA" id="ARBA00022801"/>
    </source>
</evidence>
<dbReference type="SUPFAM" id="SSF55486">
    <property type="entry name" value="Metalloproteases ('zincins'), catalytic domain"/>
    <property type="match status" value="1"/>
</dbReference>
<dbReference type="AlphaFoldDB" id="A0A5Q2RSD1"/>
<feature type="domain" description="Peptidase M10 metallopeptidase" evidence="6">
    <location>
        <begin position="201"/>
        <end position="252"/>
    </location>
</feature>
<keyword evidence="3" id="KW-0378">Hydrolase</keyword>
<keyword evidence="5" id="KW-0472">Membrane</keyword>
<reference evidence="7 8" key="1">
    <citation type="submission" date="2019-11" db="EMBL/GenBank/DDBJ databases">
        <authorList>
            <person name="He Y."/>
        </authorList>
    </citation>
    <scope>NUCLEOTIDE SEQUENCE [LARGE SCALE GENOMIC DNA]</scope>
    <source>
        <strain evidence="7 8">SCSIO 58843</strain>
    </source>
</reference>
<evidence type="ECO:0000313" key="8">
    <source>
        <dbReference type="Proteomes" id="UP000334019"/>
    </source>
</evidence>
<keyword evidence="7" id="KW-0482">Metalloprotease</keyword>
<dbReference type="EMBL" id="CP045851">
    <property type="protein sequence ID" value="QGG96810.1"/>
    <property type="molecule type" value="Genomic_DNA"/>
</dbReference>
<dbReference type="GO" id="GO:0031012">
    <property type="term" value="C:extracellular matrix"/>
    <property type="evidence" value="ECO:0007669"/>
    <property type="project" value="InterPro"/>
</dbReference>
<dbReference type="GO" id="GO:0006508">
    <property type="term" value="P:proteolysis"/>
    <property type="evidence" value="ECO:0007669"/>
    <property type="project" value="UniProtKB-KW"/>
</dbReference>
<organism evidence="7 8">
    <name type="scientific">Actinomarinicola tropica</name>
    <dbReference type="NCBI Taxonomy" id="2789776"/>
    <lineage>
        <taxon>Bacteria</taxon>
        <taxon>Bacillati</taxon>
        <taxon>Actinomycetota</taxon>
        <taxon>Acidimicrobiia</taxon>
        <taxon>Acidimicrobiales</taxon>
        <taxon>Iamiaceae</taxon>
        <taxon>Actinomarinicola</taxon>
    </lineage>
</organism>
<dbReference type="InterPro" id="IPR024079">
    <property type="entry name" value="MetalloPept_cat_dom_sf"/>
</dbReference>
<dbReference type="GO" id="GO:0004222">
    <property type="term" value="F:metalloendopeptidase activity"/>
    <property type="evidence" value="ECO:0007669"/>
    <property type="project" value="InterPro"/>
</dbReference>
<name>A0A5Q2RSD1_9ACTN</name>
<keyword evidence="5" id="KW-0812">Transmembrane</keyword>
<evidence type="ECO:0000256" key="4">
    <source>
        <dbReference type="ARBA" id="ARBA00022833"/>
    </source>
</evidence>
<evidence type="ECO:0000256" key="5">
    <source>
        <dbReference type="SAM" id="Phobius"/>
    </source>
</evidence>
<dbReference type="Gene3D" id="3.40.390.10">
    <property type="entry name" value="Collagenase (Catalytic Domain)"/>
    <property type="match status" value="1"/>
</dbReference>
<sequence length="280" mass="29905">MRSVRDIVSPVGLTRPASWPMMVRMGHDDEWQGGSTRPWSEQVAPSPTRNRRRSLAIAVIVVVGVVVGPGEWIRFVVGPPAEHADSASSYEFVALQADGRAPVTYSSCRPIRIEVNPRTMPPGAEGVVEEAVDVMAELTGLELVIEGETSRAPSDITLVWSPVLIAWSDPEETPLLDGRTIGIGGSTSQGRGVGGKVEVFLTGQVALDGPELADVLDEEDDGRSLVRAVVMHELGHVLGLDHVDDPSQLMHHDNLGVVEPGSGDRAGLWRLGQGPCIEGP</sequence>
<accession>A0A5Q2RSD1</accession>
<keyword evidence="1 7" id="KW-0645">Protease</keyword>
<evidence type="ECO:0000256" key="2">
    <source>
        <dbReference type="ARBA" id="ARBA00022723"/>
    </source>
</evidence>
<evidence type="ECO:0000313" key="7">
    <source>
        <dbReference type="EMBL" id="QGG96810.1"/>
    </source>
</evidence>
<keyword evidence="2" id="KW-0479">Metal-binding</keyword>
<dbReference type="GO" id="GO:0008270">
    <property type="term" value="F:zinc ion binding"/>
    <property type="evidence" value="ECO:0007669"/>
    <property type="project" value="InterPro"/>
</dbReference>
<dbReference type="InterPro" id="IPR001818">
    <property type="entry name" value="Pept_M10_metallopeptidase"/>
</dbReference>
<proteinExistence type="predicted"/>
<keyword evidence="4" id="KW-0862">Zinc</keyword>
<keyword evidence="5" id="KW-1133">Transmembrane helix</keyword>
<dbReference type="Pfam" id="PF00413">
    <property type="entry name" value="Peptidase_M10"/>
    <property type="match status" value="1"/>
</dbReference>
<keyword evidence="8" id="KW-1185">Reference proteome</keyword>
<dbReference type="Proteomes" id="UP000334019">
    <property type="component" value="Chromosome"/>
</dbReference>